<evidence type="ECO:0000256" key="2">
    <source>
        <dbReference type="ARBA" id="ARBA00008017"/>
    </source>
</evidence>
<dbReference type="AlphaFoldDB" id="J1JPM0"/>
<evidence type="ECO:0000256" key="4">
    <source>
        <dbReference type="ARBA" id="ARBA00022989"/>
    </source>
</evidence>
<dbReference type="InterPro" id="IPR006685">
    <property type="entry name" value="MscS_channel_2nd"/>
</dbReference>
<evidence type="ECO:0000313" key="9">
    <source>
        <dbReference type="EMBL" id="EJF86295.1"/>
    </source>
</evidence>
<sequence>MIKFLVQYPLLESIVWLIILILIALLVNFLAKNIFIRAAKRFSFFLPKDTTADIERAIQYIANIVGAFTLSIGIDFIPTLPSELSTIISNVANAFIIFVVVLAISSLLNVINILYEQQPTARLKPIKGYIQIAKIALFTVAAILMVATLIDRSPLILLSGLGAMAAVLMLIFQDTLLSLIAGIQISSTDMVRVGDWIQIPSLDIDGDVIEIALHTVKVQNFDKTITTVPIRKLVTDPFKNWRGMEEAGGRRIKRSLFIDQSSIRFHTEEEQEYLSRFNLLENYFTQKIPEINEWNAQLDKNHDVLANTRRLTNIGTFRAYVFAYLKNHLNIEQKMTLMARQLPPTPNGLPLEIYCFTNTTVWLEYEQIQSDIFDHLYSILPSFGLKIFQNPSGYDFSHVLKAKAK</sequence>
<feature type="transmembrane region" description="Helical" evidence="6">
    <location>
        <begin position="132"/>
        <end position="150"/>
    </location>
</feature>
<feature type="domain" description="Mechanosensitive ion channel MscS C-terminal" evidence="8">
    <location>
        <begin position="325"/>
        <end position="380"/>
    </location>
</feature>
<feature type="transmembrane region" description="Helical" evidence="6">
    <location>
        <begin position="57"/>
        <end position="79"/>
    </location>
</feature>
<dbReference type="EMBL" id="AILX01000005">
    <property type="protein sequence ID" value="EJF86295.1"/>
    <property type="molecule type" value="Genomic_DNA"/>
</dbReference>
<keyword evidence="4 6" id="KW-1133">Transmembrane helix</keyword>
<dbReference type="PATRIC" id="fig|1094564.3.peg.260"/>
<evidence type="ECO:0000259" key="8">
    <source>
        <dbReference type="Pfam" id="PF21082"/>
    </source>
</evidence>
<evidence type="ECO:0000256" key="5">
    <source>
        <dbReference type="ARBA" id="ARBA00023136"/>
    </source>
</evidence>
<dbReference type="GO" id="GO:0071470">
    <property type="term" value="P:cellular response to osmotic stress"/>
    <property type="evidence" value="ECO:0007669"/>
    <property type="project" value="InterPro"/>
</dbReference>
<dbReference type="Gene3D" id="2.30.30.60">
    <property type="match status" value="1"/>
</dbReference>
<comment type="subcellular location">
    <subcellularLocation>
        <location evidence="1">Endomembrane system</location>
        <topology evidence="1">Multi-pass membrane protein</topology>
    </subcellularLocation>
</comment>
<dbReference type="GO" id="GO:0008381">
    <property type="term" value="F:mechanosensitive monoatomic ion channel activity"/>
    <property type="evidence" value="ECO:0007669"/>
    <property type="project" value="InterPro"/>
</dbReference>
<dbReference type="RefSeq" id="WP_006925001.1">
    <property type="nucleotide sequence ID" value="NZ_JH725101.1"/>
</dbReference>
<dbReference type="InterPro" id="IPR023408">
    <property type="entry name" value="MscS_beta-dom_sf"/>
</dbReference>
<dbReference type="InterPro" id="IPR030192">
    <property type="entry name" value="YbdG"/>
</dbReference>
<dbReference type="GO" id="GO:0005886">
    <property type="term" value="C:plasma membrane"/>
    <property type="evidence" value="ECO:0007669"/>
    <property type="project" value="TreeGrafter"/>
</dbReference>
<evidence type="ECO:0000256" key="1">
    <source>
        <dbReference type="ARBA" id="ARBA00004127"/>
    </source>
</evidence>
<dbReference type="GO" id="GO:0012505">
    <property type="term" value="C:endomembrane system"/>
    <property type="evidence" value="ECO:0007669"/>
    <property type="project" value="UniProtKB-SubCell"/>
</dbReference>
<evidence type="ECO:0000313" key="10">
    <source>
        <dbReference type="Proteomes" id="UP000002646"/>
    </source>
</evidence>
<comment type="caution">
    <text evidence="9">The sequence shown here is derived from an EMBL/GenBank/DDBJ whole genome shotgun (WGS) entry which is preliminary data.</text>
</comment>
<dbReference type="InterPro" id="IPR049278">
    <property type="entry name" value="MS_channel_C"/>
</dbReference>
<keyword evidence="3 6" id="KW-0812">Transmembrane</keyword>
<accession>J1JPM0</accession>
<dbReference type="SUPFAM" id="SSF50182">
    <property type="entry name" value="Sm-like ribonucleoproteins"/>
    <property type="match status" value="1"/>
</dbReference>
<dbReference type="OrthoDB" id="9814206at2"/>
<dbReference type="STRING" id="1094564.MCW_00191"/>
<dbReference type="Pfam" id="PF21082">
    <property type="entry name" value="MS_channel_3rd"/>
    <property type="match status" value="1"/>
</dbReference>
<dbReference type="PANTHER" id="PTHR30414">
    <property type="entry name" value="MINICONDUCTANCE MECHANOSENSITIVE CHANNEL YBDG"/>
    <property type="match status" value="1"/>
</dbReference>
<dbReference type="PANTHER" id="PTHR30414:SF0">
    <property type="entry name" value="MINICONDUCTANCE MECHANOSENSITIVE CHANNEL YBDG"/>
    <property type="match status" value="1"/>
</dbReference>
<evidence type="ECO:0000256" key="3">
    <source>
        <dbReference type="ARBA" id="ARBA00022692"/>
    </source>
</evidence>
<evidence type="ECO:0008006" key="11">
    <source>
        <dbReference type="Google" id="ProtNLM"/>
    </source>
</evidence>
<organism evidence="9 10">
    <name type="scientific">Cardidatus Bartonella washoeensis 085-0475</name>
    <dbReference type="NCBI Taxonomy" id="1094564"/>
    <lineage>
        <taxon>Bacteria</taxon>
        <taxon>Pseudomonadati</taxon>
        <taxon>Pseudomonadota</taxon>
        <taxon>Alphaproteobacteria</taxon>
        <taxon>Hyphomicrobiales</taxon>
        <taxon>Bartonellaceae</taxon>
        <taxon>Bartonella</taxon>
    </lineage>
</organism>
<comment type="similarity">
    <text evidence="2">Belongs to the MscS (TC 1.A.23) family.</text>
</comment>
<feature type="domain" description="Mechanosensitive ion channel MscS" evidence="7">
    <location>
        <begin position="174"/>
        <end position="242"/>
    </location>
</feature>
<evidence type="ECO:0000256" key="6">
    <source>
        <dbReference type="SAM" id="Phobius"/>
    </source>
</evidence>
<protein>
    <recommendedName>
        <fullName evidence="11">Miniconductance mechanosensitive channel</fullName>
    </recommendedName>
</protein>
<reference evidence="9 10" key="1">
    <citation type="submission" date="2012-03" db="EMBL/GenBank/DDBJ databases">
        <title>The Genome Sequence of Bartonella washoensis 085-0475.</title>
        <authorList>
            <consortium name="The Broad Institute Genome Sequencing Platform"/>
            <consortium name="The Broad Institute Genome Sequencing Center for Infectious Disease"/>
            <person name="Feldgarden M."/>
            <person name="Kirby J."/>
            <person name="Kosoy M."/>
            <person name="Birtles R."/>
            <person name="Probert W.S."/>
            <person name="Chiaraviglio L."/>
            <person name="Young S.K."/>
            <person name="Zeng Q."/>
            <person name="Gargeya S."/>
            <person name="Fitzgerald M."/>
            <person name="Haas B."/>
            <person name="Abouelleil A."/>
            <person name="Alvarado L."/>
            <person name="Arachchi H.M."/>
            <person name="Berlin A."/>
            <person name="Chapman S.B."/>
            <person name="Gearin G."/>
            <person name="Goldberg J."/>
            <person name="Griggs A."/>
            <person name="Gujja S."/>
            <person name="Hansen M."/>
            <person name="Heiman D."/>
            <person name="Howarth C."/>
            <person name="Larimer J."/>
            <person name="Lui A."/>
            <person name="MacDonald P.J.P."/>
            <person name="McCowen C."/>
            <person name="Montmayeur A."/>
            <person name="Murphy C."/>
            <person name="Neiman D."/>
            <person name="Pearson M."/>
            <person name="Priest M."/>
            <person name="Roberts A."/>
            <person name="Saif S."/>
            <person name="Shea T."/>
            <person name="Sisk P."/>
            <person name="Stolte C."/>
            <person name="Sykes S."/>
            <person name="Wortman J."/>
            <person name="Nusbaum C."/>
            <person name="Birren B."/>
        </authorList>
    </citation>
    <scope>NUCLEOTIDE SEQUENCE [LARGE SCALE GENOMIC DNA]</scope>
    <source>
        <strain evidence="9 10">085-0475</strain>
    </source>
</reference>
<evidence type="ECO:0000259" key="7">
    <source>
        <dbReference type="Pfam" id="PF00924"/>
    </source>
</evidence>
<dbReference type="InterPro" id="IPR010920">
    <property type="entry name" value="LSM_dom_sf"/>
</dbReference>
<feature type="transmembrane region" description="Helical" evidence="6">
    <location>
        <begin position="91"/>
        <end position="111"/>
    </location>
</feature>
<gene>
    <name evidence="9" type="ORF">MCW_00191</name>
</gene>
<dbReference type="HOGENOM" id="CLU_045354_1_0_5"/>
<feature type="transmembrane region" description="Helical" evidence="6">
    <location>
        <begin position="14"/>
        <end position="36"/>
    </location>
</feature>
<dbReference type="Pfam" id="PF00924">
    <property type="entry name" value="MS_channel_2nd"/>
    <property type="match status" value="1"/>
</dbReference>
<feature type="transmembrane region" description="Helical" evidence="6">
    <location>
        <begin position="156"/>
        <end position="183"/>
    </location>
</feature>
<proteinExistence type="inferred from homology"/>
<dbReference type="Proteomes" id="UP000002646">
    <property type="component" value="Unassembled WGS sequence"/>
</dbReference>
<keyword evidence="5 6" id="KW-0472">Membrane</keyword>
<name>J1JPM0_9HYPH</name>